<name>A0A4S2CGP4_ENTHR</name>
<comment type="caution">
    <text evidence="1">The sequence shown here is derived from an EMBL/GenBank/DDBJ whole genome shotgun (WGS) entry which is preliminary data.</text>
</comment>
<proteinExistence type="predicted"/>
<dbReference type="SUPFAM" id="SSF159121">
    <property type="entry name" value="BC4932-like"/>
    <property type="match status" value="1"/>
</dbReference>
<dbReference type="Pfam" id="PF06486">
    <property type="entry name" value="DUF1093"/>
    <property type="match status" value="1"/>
</dbReference>
<dbReference type="GeneID" id="56787438"/>
<dbReference type="InterPro" id="IPR036166">
    <property type="entry name" value="YxeA-like_sf"/>
</dbReference>
<protein>
    <submittedName>
        <fullName evidence="1">Extracellular small protein</fullName>
    </submittedName>
</protein>
<dbReference type="InterPro" id="IPR006542">
    <property type="entry name" value="DUF1093"/>
</dbReference>
<dbReference type="RefSeq" id="WP_010719069.1">
    <property type="nucleotide sequence ID" value="NZ_BSWT01000051.1"/>
</dbReference>
<evidence type="ECO:0000313" key="2">
    <source>
        <dbReference type="Proteomes" id="UP000352698"/>
    </source>
</evidence>
<gene>
    <name evidence="1" type="ORF">NCTC12204_01522</name>
</gene>
<dbReference type="Proteomes" id="UP000352698">
    <property type="component" value="Unassembled WGS sequence"/>
</dbReference>
<dbReference type="AlphaFoldDB" id="A0A4S2CGP4"/>
<reference evidence="1 2" key="1">
    <citation type="submission" date="2019-05" db="EMBL/GenBank/DDBJ databases">
        <authorList>
            <consortium name="Pathogen Informatics"/>
        </authorList>
    </citation>
    <scope>NUCLEOTIDE SEQUENCE [LARGE SCALE GENOMIC DNA]</scope>
    <source>
        <strain evidence="1 2">NCTC12204</strain>
    </source>
</reference>
<sequence length="128" mass="14194">MKKGIFGVIVLILLGVGGFFGYKYYSETYKTTTAYTKIPTEVPEKTKSKNSDGKIIAGEYSYHYDVTFVKADGKATKRTFSVSGEAPQPLKPGSYVQADISDKRTSSPRVIAEEKIPKEIKNKVDELN</sequence>
<evidence type="ECO:0000313" key="1">
    <source>
        <dbReference type="EMBL" id="VTQ64489.1"/>
    </source>
</evidence>
<dbReference type="EMBL" id="CABEEP010000001">
    <property type="protein sequence ID" value="VTQ64489.1"/>
    <property type="molecule type" value="Genomic_DNA"/>
</dbReference>
<accession>A0A4S2CGP4</accession>
<organism evidence="1 2">
    <name type="scientific">Enterococcus hirae</name>
    <dbReference type="NCBI Taxonomy" id="1354"/>
    <lineage>
        <taxon>Bacteria</taxon>
        <taxon>Bacillati</taxon>
        <taxon>Bacillota</taxon>
        <taxon>Bacilli</taxon>
        <taxon>Lactobacillales</taxon>
        <taxon>Enterococcaceae</taxon>
        <taxon>Enterococcus</taxon>
    </lineage>
</organism>
<dbReference type="Gene3D" id="2.40.50.480">
    <property type="match status" value="1"/>
</dbReference>